<dbReference type="KEGG" id="puo:RZN69_09870"/>
<evidence type="ECO:0000256" key="1">
    <source>
        <dbReference type="SAM" id="SignalP"/>
    </source>
</evidence>
<dbReference type="AlphaFoldDB" id="A0AAQ3QY25"/>
<organism evidence="2 3">
    <name type="scientific">Rubellicoccus peritrichatus</name>
    <dbReference type="NCBI Taxonomy" id="3080537"/>
    <lineage>
        <taxon>Bacteria</taxon>
        <taxon>Pseudomonadati</taxon>
        <taxon>Verrucomicrobiota</taxon>
        <taxon>Opitutia</taxon>
        <taxon>Puniceicoccales</taxon>
        <taxon>Cerasicoccaceae</taxon>
        <taxon>Rubellicoccus</taxon>
    </lineage>
</organism>
<evidence type="ECO:0000313" key="3">
    <source>
        <dbReference type="Proteomes" id="UP001304300"/>
    </source>
</evidence>
<evidence type="ECO:0000313" key="2">
    <source>
        <dbReference type="EMBL" id="WOO43395.1"/>
    </source>
</evidence>
<accession>A0AAQ3QY25</accession>
<dbReference type="EMBL" id="CP136920">
    <property type="protein sequence ID" value="WOO43395.1"/>
    <property type="molecule type" value="Genomic_DNA"/>
</dbReference>
<dbReference type="Proteomes" id="UP001304300">
    <property type="component" value="Chromosome"/>
</dbReference>
<proteinExistence type="predicted"/>
<protein>
    <submittedName>
        <fullName evidence="2">Uncharacterized protein</fullName>
    </submittedName>
</protein>
<keyword evidence="3" id="KW-1185">Reference proteome</keyword>
<reference evidence="2 3" key="1">
    <citation type="submission" date="2023-10" db="EMBL/GenBank/DDBJ databases">
        <title>Rubellicoccus peritrichatus gen. nov., sp. nov., isolated from an algae of coral reef tank.</title>
        <authorList>
            <person name="Luo J."/>
        </authorList>
    </citation>
    <scope>NUCLEOTIDE SEQUENCE [LARGE SCALE GENOMIC DNA]</scope>
    <source>
        <strain evidence="2 3">CR14</strain>
    </source>
</reference>
<keyword evidence="1" id="KW-0732">Signal</keyword>
<dbReference type="RefSeq" id="WP_317835945.1">
    <property type="nucleotide sequence ID" value="NZ_CP136920.1"/>
</dbReference>
<name>A0AAQ3QY25_9BACT</name>
<gene>
    <name evidence="2" type="ORF">RZN69_09870</name>
</gene>
<sequence>MKITNRVFPIAALVSLFGLAPLQAQTDLTVTGDLIVEGAGGATIDHDLQVSGDAIELGVWTTPNPDTTALLIGADTSTTPAKITFSGSATAP</sequence>
<feature type="chain" id="PRO_5043003626" evidence="1">
    <location>
        <begin position="25"/>
        <end position="92"/>
    </location>
</feature>
<feature type="signal peptide" evidence="1">
    <location>
        <begin position="1"/>
        <end position="24"/>
    </location>
</feature>